<evidence type="ECO:0000313" key="1">
    <source>
        <dbReference type="EMBL" id="MEX3936430.1"/>
    </source>
</evidence>
<reference evidence="1" key="1">
    <citation type="submission" date="2024-07" db="EMBL/GenBank/DDBJ databases">
        <title>A survey of Mimosa microsymbionts across Brazilian biomes reveals a high diversity of Paraburkholderia nodulating endemic species, but also that Cupriavidus is common as a symbiont of widespread species.</title>
        <authorList>
            <person name="Rouws L."/>
            <person name="Barauna A."/>
            <person name="Beukes C."/>
            <person name="Rouws J.R.C."/>
            <person name="De Faria S.M."/>
            <person name="Gross E."/>
            <person name="Bueno Dos Reis Junior F."/>
            <person name="Simon M.F."/>
            <person name="Maluk M."/>
            <person name="Odee D.W."/>
            <person name="Kenicer G."/>
            <person name="Young J.P.W."/>
            <person name="Reis V.M."/>
            <person name="Zilli J."/>
            <person name="James E.K."/>
        </authorList>
    </citation>
    <scope>NUCLEOTIDE SEQUENCE</scope>
    <source>
        <strain evidence="1">EG181B</strain>
    </source>
</reference>
<gene>
    <name evidence="1" type="ORF">AB4Y32_32440</name>
</gene>
<evidence type="ECO:0000313" key="2">
    <source>
        <dbReference type="Proteomes" id="UP001558850"/>
    </source>
</evidence>
<proteinExistence type="predicted"/>
<comment type="caution">
    <text evidence="1">The sequence shown here is derived from an EMBL/GenBank/DDBJ whole genome shotgun (WGS) entry which is preliminary data.</text>
</comment>
<protein>
    <submittedName>
        <fullName evidence="1">Uncharacterized protein</fullName>
    </submittedName>
</protein>
<sequence>MSNVNTGGSNNLGDDPLALAALYRAGLNLKWHNKSEAARRLTSAGLRVRRDQIQQALAASALPTEVLALFSDVGMVRETARRLVQAKNENGVSELVRRAALIDPTGKSRTEILAHLSGADRAIDFRDTYKKDSPLALYGRYVEGLRLNTWASMREASEVMGIAHSRLVSAAAVAELPRDLTSVLPATCLTFEMGQALADLIAVRGGEAVRKEALAVKRLGRQLSPQGLLARLMGLDDSQFLAKVRRAPERHGRPGGIFVELHLDASDVDSKSRLETLIACLNVEFGKRLATANNAASDADSIAVPREDPLRPYLAEQEQRLNMPVPLSRLSAPPHLSGATGSNRGAGKSPLGVHDDRSALEHWLSAYENPATKCRYQNEVERLMLWAIIAKGKPLSSIDVADANEYINKFAVDPRPRSVWVMKGQGSRDVPTWRPFRGPLSDESRRKALERLRKCFDDLVSLEYLVANPFQTVKVVSVSKSSGKVDILN</sequence>
<name>A0ACC6U9P3_9BURK</name>
<organism evidence="1 2">
    <name type="scientific">Paraburkholderia phymatum</name>
    <dbReference type="NCBI Taxonomy" id="148447"/>
    <lineage>
        <taxon>Bacteria</taxon>
        <taxon>Pseudomonadati</taxon>
        <taxon>Pseudomonadota</taxon>
        <taxon>Betaproteobacteria</taxon>
        <taxon>Burkholderiales</taxon>
        <taxon>Burkholderiaceae</taxon>
        <taxon>Paraburkholderia</taxon>
    </lineage>
</organism>
<keyword evidence="2" id="KW-1185">Reference proteome</keyword>
<dbReference type="Proteomes" id="UP001558850">
    <property type="component" value="Unassembled WGS sequence"/>
</dbReference>
<dbReference type="EMBL" id="JBFRCH010000032">
    <property type="protein sequence ID" value="MEX3936430.1"/>
    <property type="molecule type" value="Genomic_DNA"/>
</dbReference>
<accession>A0ACC6U9P3</accession>